<proteinExistence type="predicted"/>
<organism evidence="2 3">
    <name type="scientific">Sulfobacillus thermosulfidooxidans (strain DSM 9293 / VKM B-1269 / AT-1)</name>
    <dbReference type="NCBI Taxonomy" id="929705"/>
    <lineage>
        <taxon>Bacteria</taxon>
        <taxon>Bacillati</taxon>
        <taxon>Bacillota</taxon>
        <taxon>Clostridia</taxon>
        <taxon>Eubacteriales</taxon>
        <taxon>Clostridiales Family XVII. Incertae Sedis</taxon>
        <taxon>Sulfobacillus</taxon>
    </lineage>
</organism>
<evidence type="ECO:0000313" key="2">
    <source>
        <dbReference type="EMBL" id="SMC02023.1"/>
    </source>
</evidence>
<dbReference type="RefSeq" id="WP_084660752.1">
    <property type="nucleotide sequence ID" value="NZ_FWWY01000001.1"/>
</dbReference>
<evidence type="ECO:0000256" key="1">
    <source>
        <dbReference type="SAM" id="MobiDB-lite"/>
    </source>
</evidence>
<accession>A0A1W1W8E0</accession>
<sequence length="91" mass="10727">MISPSNPLDDFRWMRPDAAHAWCWCRRHPAVIQRTTLDGTVTTAYCLVHWRLWWLQQYGDTPPALDDVLRMPTEPDTGAPRRSRRGRRSRP</sequence>
<feature type="compositionally biased region" description="Basic residues" evidence="1">
    <location>
        <begin position="81"/>
        <end position="91"/>
    </location>
</feature>
<name>A0A1W1W8E0_SULTA</name>
<protein>
    <submittedName>
        <fullName evidence="2">Uncharacterized protein</fullName>
    </submittedName>
</protein>
<dbReference type="AlphaFoldDB" id="A0A1W1W8E0"/>
<gene>
    <name evidence="2" type="ORF">SAMN00768000_0232</name>
</gene>
<dbReference type="EMBL" id="FWWY01000001">
    <property type="protein sequence ID" value="SMC02023.1"/>
    <property type="molecule type" value="Genomic_DNA"/>
</dbReference>
<reference evidence="3" key="1">
    <citation type="submission" date="2017-04" db="EMBL/GenBank/DDBJ databases">
        <authorList>
            <person name="Varghese N."/>
            <person name="Submissions S."/>
        </authorList>
    </citation>
    <scope>NUCLEOTIDE SEQUENCE [LARGE SCALE GENOMIC DNA]</scope>
    <source>
        <strain evidence="3">DSM 9293</strain>
    </source>
</reference>
<evidence type="ECO:0000313" key="3">
    <source>
        <dbReference type="Proteomes" id="UP000192660"/>
    </source>
</evidence>
<feature type="region of interest" description="Disordered" evidence="1">
    <location>
        <begin position="65"/>
        <end position="91"/>
    </location>
</feature>
<keyword evidence="3" id="KW-1185">Reference proteome</keyword>
<dbReference type="Proteomes" id="UP000192660">
    <property type="component" value="Unassembled WGS sequence"/>
</dbReference>